<name>A0AA86RSS3_9FABA</name>
<protein>
    <submittedName>
        <fullName evidence="1">Uncharacterized protein</fullName>
    </submittedName>
</protein>
<keyword evidence="2" id="KW-1185">Reference proteome</keyword>
<gene>
    <name evidence="1" type="ORF">AYBTSS11_LOCUS4114</name>
</gene>
<evidence type="ECO:0000313" key="2">
    <source>
        <dbReference type="Proteomes" id="UP001189624"/>
    </source>
</evidence>
<dbReference type="AlphaFoldDB" id="A0AA86RSS3"/>
<organism evidence="1 2">
    <name type="scientific">Sphenostylis stenocarpa</name>
    <dbReference type="NCBI Taxonomy" id="92480"/>
    <lineage>
        <taxon>Eukaryota</taxon>
        <taxon>Viridiplantae</taxon>
        <taxon>Streptophyta</taxon>
        <taxon>Embryophyta</taxon>
        <taxon>Tracheophyta</taxon>
        <taxon>Spermatophyta</taxon>
        <taxon>Magnoliopsida</taxon>
        <taxon>eudicotyledons</taxon>
        <taxon>Gunneridae</taxon>
        <taxon>Pentapetalae</taxon>
        <taxon>rosids</taxon>
        <taxon>fabids</taxon>
        <taxon>Fabales</taxon>
        <taxon>Fabaceae</taxon>
        <taxon>Papilionoideae</taxon>
        <taxon>50 kb inversion clade</taxon>
        <taxon>NPAAA clade</taxon>
        <taxon>indigoferoid/millettioid clade</taxon>
        <taxon>Phaseoleae</taxon>
        <taxon>Sphenostylis</taxon>
    </lineage>
</organism>
<proteinExistence type="predicted"/>
<dbReference type="EMBL" id="OY731399">
    <property type="protein sequence ID" value="CAJ1927728.1"/>
    <property type="molecule type" value="Genomic_DNA"/>
</dbReference>
<reference evidence="1" key="1">
    <citation type="submission" date="2023-10" db="EMBL/GenBank/DDBJ databases">
        <authorList>
            <person name="Domelevo Entfellner J.-B."/>
        </authorList>
    </citation>
    <scope>NUCLEOTIDE SEQUENCE</scope>
</reference>
<evidence type="ECO:0000313" key="1">
    <source>
        <dbReference type="EMBL" id="CAJ1927728.1"/>
    </source>
</evidence>
<dbReference type="Proteomes" id="UP001189624">
    <property type="component" value="Chromosome 2"/>
</dbReference>
<sequence>MSMNEWTKLSRKRMKEGKIGRALVCISAYHVIVMDDRQAVKWAMSVQEYVGLGQLGLVLPTSLQPLVGLVLQEIDN</sequence>
<dbReference type="Gramene" id="rna-AYBTSS11_LOCUS4114">
    <property type="protein sequence ID" value="CAJ1927728.1"/>
    <property type="gene ID" value="gene-AYBTSS11_LOCUS4114"/>
</dbReference>
<accession>A0AA86RSS3</accession>